<evidence type="ECO:0000256" key="1">
    <source>
        <dbReference type="SAM" id="Phobius"/>
    </source>
</evidence>
<feature type="transmembrane region" description="Helical" evidence="1">
    <location>
        <begin position="76"/>
        <end position="97"/>
    </location>
</feature>
<dbReference type="KEGG" id="mphc:DMC14_002390"/>
<dbReference type="RefSeq" id="WP_116171550.1">
    <property type="nucleotide sequence ID" value="NZ_CP033058.2"/>
</dbReference>
<proteinExistence type="predicted"/>
<accession>A0A3T0TU24</accession>
<feature type="transmembrane region" description="Helical" evidence="1">
    <location>
        <begin position="34"/>
        <end position="56"/>
    </location>
</feature>
<keyword evidence="1" id="KW-0472">Membrane</keyword>
<sequence>MENINGKKFWITYATLNAALLIVFASLSPFDYSLILGYFVGIVSFLLFLGSLFMILKTMNNIKEQKNVKNYKFISILIFAVLLILNALLFGFFIWLNTHYHTKFKLNKPIAFFPFNVITMTAPYLLLSIYLIIWVLSALIKSKIKKRKENYGQITKN</sequence>
<gene>
    <name evidence="2" type="ORF">DMC14_002390</name>
</gene>
<reference evidence="2" key="1">
    <citation type="submission" date="2019-03" db="EMBL/GenBank/DDBJ databases">
        <title>Draft Sequence and Annotation of the Mycoplasma phocicerebrale Strain 1049T Genome.</title>
        <authorList>
            <person name="Frasca S.Jr."/>
            <person name="Kutish G.F."/>
            <person name="Castellanos Gell J."/>
            <person name="Michaels D.L."/>
            <person name="Brown D.R."/>
        </authorList>
    </citation>
    <scope>NUCLEOTIDE SEQUENCE</scope>
    <source>
        <strain evidence="2">1049</strain>
    </source>
</reference>
<evidence type="ECO:0000313" key="3">
    <source>
        <dbReference type="Proteomes" id="UP000256585"/>
    </source>
</evidence>
<protein>
    <submittedName>
        <fullName evidence="2">Uncharacterized protein</fullName>
    </submittedName>
</protein>
<keyword evidence="1" id="KW-0812">Transmembrane</keyword>
<keyword evidence="1" id="KW-1133">Transmembrane helix</keyword>
<name>A0A3T0TU24_9BACT</name>
<feature type="transmembrane region" description="Helical" evidence="1">
    <location>
        <begin position="117"/>
        <end position="140"/>
    </location>
</feature>
<dbReference type="Proteomes" id="UP000256585">
    <property type="component" value="Chromosome"/>
</dbReference>
<dbReference type="AlphaFoldDB" id="A0A3T0TU24"/>
<keyword evidence="3" id="KW-1185">Reference proteome</keyword>
<feature type="transmembrane region" description="Helical" evidence="1">
    <location>
        <begin position="9"/>
        <end position="28"/>
    </location>
</feature>
<evidence type="ECO:0000313" key="2">
    <source>
        <dbReference type="EMBL" id="AZZ65621.1"/>
    </source>
</evidence>
<organism evidence="2 3">
    <name type="scientific">Metamycoplasma phocicerebrale</name>
    <dbReference type="NCBI Taxonomy" id="142649"/>
    <lineage>
        <taxon>Bacteria</taxon>
        <taxon>Bacillati</taxon>
        <taxon>Mycoplasmatota</taxon>
        <taxon>Mycoplasmoidales</taxon>
        <taxon>Metamycoplasmataceae</taxon>
        <taxon>Metamycoplasma</taxon>
    </lineage>
</organism>
<dbReference type="EMBL" id="CP033058">
    <property type="protein sequence ID" value="AZZ65621.1"/>
    <property type="molecule type" value="Genomic_DNA"/>
</dbReference>
<dbReference type="OrthoDB" id="399319at2"/>